<feature type="non-terminal residue" evidence="2">
    <location>
        <position position="50"/>
    </location>
</feature>
<gene>
    <name evidence="2" type="ORF">ACFP50_27415</name>
</gene>
<dbReference type="Gene3D" id="3.20.20.240">
    <property type="entry name" value="Methylmalonyl-CoA mutase"/>
    <property type="match status" value="1"/>
</dbReference>
<name>A0ABW1M5W6_9ACTN</name>
<feature type="region of interest" description="Disordered" evidence="1">
    <location>
        <begin position="1"/>
        <end position="50"/>
    </location>
</feature>
<accession>A0ABW1M5W6</accession>
<keyword evidence="3" id="KW-1185">Reference proteome</keyword>
<proteinExistence type="predicted"/>
<reference evidence="3" key="1">
    <citation type="journal article" date="2019" name="Int. J. Syst. Evol. Microbiol.">
        <title>The Global Catalogue of Microorganisms (GCM) 10K type strain sequencing project: providing services to taxonomists for standard genome sequencing and annotation.</title>
        <authorList>
            <consortium name="The Broad Institute Genomics Platform"/>
            <consortium name="The Broad Institute Genome Sequencing Center for Infectious Disease"/>
            <person name="Wu L."/>
            <person name="Ma J."/>
        </authorList>
    </citation>
    <scope>NUCLEOTIDE SEQUENCE [LARGE SCALE GENOMIC DNA]</scope>
    <source>
        <strain evidence="3">JCM 12763</strain>
    </source>
</reference>
<protein>
    <submittedName>
        <fullName evidence="2">Methylmalonyl-CoA mutase family protein</fullName>
    </submittedName>
</protein>
<evidence type="ECO:0000313" key="3">
    <source>
        <dbReference type="Proteomes" id="UP001596242"/>
    </source>
</evidence>
<evidence type="ECO:0000256" key="1">
    <source>
        <dbReference type="SAM" id="MobiDB-lite"/>
    </source>
</evidence>
<dbReference type="EMBL" id="JBHSPT010000070">
    <property type="protein sequence ID" value="MFC6059008.1"/>
    <property type="molecule type" value="Genomic_DNA"/>
</dbReference>
<organism evidence="2 3">
    <name type="scientific">Streptomyces pratens</name>
    <dbReference type="NCBI Taxonomy" id="887456"/>
    <lineage>
        <taxon>Bacteria</taxon>
        <taxon>Bacillati</taxon>
        <taxon>Actinomycetota</taxon>
        <taxon>Actinomycetes</taxon>
        <taxon>Kitasatosporales</taxon>
        <taxon>Streptomycetaceae</taxon>
        <taxon>Streptomyces</taxon>
    </lineage>
</organism>
<sequence>MTPTPRGPRLGESGLPIDPVYGPESLADWDPAERLGEPGTYPFTRGVYPS</sequence>
<evidence type="ECO:0000313" key="2">
    <source>
        <dbReference type="EMBL" id="MFC6059008.1"/>
    </source>
</evidence>
<dbReference type="Proteomes" id="UP001596242">
    <property type="component" value="Unassembled WGS sequence"/>
</dbReference>
<dbReference type="InterPro" id="IPR016176">
    <property type="entry name" value="Cbl-dep_enz_cat"/>
</dbReference>
<comment type="caution">
    <text evidence="2">The sequence shown here is derived from an EMBL/GenBank/DDBJ whole genome shotgun (WGS) entry which is preliminary data.</text>
</comment>
<dbReference type="SUPFAM" id="SSF51703">
    <property type="entry name" value="Cobalamin (vitamin B12)-dependent enzymes"/>
    <property type="match status" value="1"/>
</dbReference>
<dbReference type="RefSeq" id="WP_386402414.1">
    <property type="nucleotide sequence ID" value="NZ_JBHSPT010000070.1"/>
</dbReference>